<feature type="domain" description="Polysaccharide biosynthesis protein CapD-like" evidence="4">
    <location>
        <begin position="309"/>
        <end position="586"/>
    </location>
</feature>
<accession>A0A2H1L9S8</accession>
<protein>
    <submittedName>
        <fullName evidence="5">NDP-sugar epimerase, includes UDP-GlcNAc-inverting 4,6-dehydratase FlaA1 and capsular polysaccharide biosynthesis protein EpsC</fullName>
    </submittedName>
</protein>
<reference evidence="6" key="1">
    <citation type="submission" date="2017-03" db="EMBL/GenBank/DDBJ databases">
        <authorList>
            <person name="Monnet C."/>
        </authorList>
    </citation>
    <scope>NUCLEOTIDE SEQUENCE [LARGE SCALE GENOMIC DNA]</scope>
    <source>
        <strain evidence="6">SJ5-8</strain>
    </source>
</reference>
<dbReference type="RefSeq" id="WP_101590121.1">
    <property type="nucleotide sequence ID" value="NZ_FXZM01000022.1"/>
</dbReference>
<dbReference type="SUPFAM" id="SSF51735">
    <property type="entry name" value="NAD(P)-binding Rossmann-fold domains"/>
    <property type="match status" value="1"/>
</dbReference>
<dbReference type="InterPro" id="IPR036291">
    <property type="entry name" value="NAD(P)-bd_dom_sf"/>
</dbReference>
<name>A0A2H1L9S8_9MICO</name>
<feature type="transmembrane region" description="Helical" evidence="3">
    <location>
        <begin position="21"/>
        <end position="45"/>
    </location>
</feature>
<dbReference type="InterPro" id="IPR003869">
    <property type="entry name" value="Polysac_CapD-like"/>
</dbReference>
<feature type="transmembrane region" description="Helical" evidence="3">
    <location>
        <begin position="92"/>
        <end position="112"/>
    </location>
</feature>
<dbReference type="Pfam" id="PF02719">
    <property type="entry name" value="Polysacc_synt_2"/>
    <property type="match status" value="1"/>
</dbReference>
<dbReference type="PANTHER" id="PTHR43318">
    <property type="entry name" value="UDP-N-ACETYLGLUCOSAMINE 4,6-DEHYDRATASE"/>
    <property type="match status" value="1"/>
</dbReference>
<evidence type="ECO:0000256" key="2">
    <source>
        <dbReference type="SAM" id="MobiDB-lite"/>
    </source>
</evidence>
<evidence type="ECO:0000313" key="5">
    <source>
        <dbReference type="EMBL" id="SMY13223.1"/>
    </source>
</evidence>
<dbReference type="InterPro" id="IPR029063">
    <property type="entry name" value="SAM-dependent_MTases_sf"/>
</dbReference>
<dbReference type="Proteomes" id="UP000234462">
    <property type="component" value="Unassembled WGS sequence"/>
</dbReference>
<dbReference type="AlphaFoldDB" id="A0A2H1L9S8"/>
<feature type="transmembrane region" description="Helical" evidence="3">
    <location>
        <begin position="118"/>
        <end position="138"/>
    </location>
</feature>
<proteinExistence type="inferred from homology"/>
<dbReference type="Gene3D" id="3.40.50.720">
    <property type="entry name" value="NAD(P)-binding Rossmann-like Domain"/>
    <property type="match status" value="2"/>
</dbReference>
<dbReference type="PANTHER" id="PTHR43318:SF1">
    <property type="entry name" value="POLYSACCHARIDE BIOSYNTHESIS PROTEIN EPSC-RELATED"/>
    <property type="match status" value="1"/>
</dbReference>
<evidence type="ECO:0000259" key="4">
    <source>
        <dbReference type="Pfam" id="PF02719"/>
    </source>
</evidence>
<evidence type="ECO:0000256" key="3">
    <source>
        <dbReference type="SAM" id="Phobius"/>
    </source>
</evidence>
<keyword evidence="6" id="KW-1185">Reference proteome</keyword>
<evidence type="ECO:0000256" key="1">
    <source>
        <dbReference type="ARBA" id="ARBA00007430"/>
    </source>
</evidence>
<evidence type="ECO:0000313" key="6">
    <source>
        <dbReference type="Proteomes" id="UP000234462"/>
    </source>
</evidence>
<feature type="transmembrane region" description="Helical" evidence="3">
    <location>
        <begin position="159"/>
        <end position="175"/>
    </location>
</feature>
<dbReference type="SUPFAM" id="SSF53335">
    <property type="entry name" value="S-adenosyl-L-methionine-dependent methyltransferases"/>
    <property type="match status" value="1"/>
</dbReference>
<dbReference type="InterPro" id="IPR051203">
    <property type="entry name" value="Polysaccharide_Synthase-Rel"/>
</dbReference>
<sequence length="673" mass="71122">MTSSETDSSRAPLRSRTTNGALTAAFLRSLNAGLIYAACIWTASLVRYDFSLSEPNFLGIGLCSAVGLAAFLVLGPTFIYRGRFWKGSGDELIAVGGVLALASAGMYVLNAFSRDSVFVPMSVPVTASALAIVVIGLSEWLRSRLRALRHTRGGISKRALIIGAGSHGLTAYRLITDDPQSEHVAVGFLDDDPSKRYLRIQGARLLGALGDLPRVLEEKPVDVVIIAIRGLPPEQLDLIVETTKQAGAEVRVLPELDVYDLRERGASAGSAIATRPASFRPIEIDDLIGRSPISTDVQAIAGYLDGKTILVTGAGGSIGSHLCKQLARFSPGRVVMTDRDESGLHTTQLVLEGSAMLTSDDLVLGDLRDSGFVRSLVADVKPDIIFHAAALKHLTFLERFPDEAIMTNLGASMSLLDAAVETGVPQFVHISTDKAADPTSVLGGSKYLTERSIAAVAAETGLSYMSVRFGNVLGSRGSVLGTFVAQAQAGGPVTVTAPGVKRYFMSADEACELVLQAGAIGHPGETLVLDMGEPVRIEDLARRVIALSGRDDVEICYTGLREGEKLEEARLSASETDVRPNHPLISQVSVPPVDLARVRGLIVSARISGHRRNRELVEGLRQIVGAPGSTRDLPGSTQNGHAGKRPATEPSSSTAPVNIAAILDEAGEKGSAS</sequence>
<feature type="transmembrane region" description="Helical" evidence="3">
    <location>
        <begin position="57"/>
        <end position="80"/>
    </location>
</feature>
<dbReference type="Pfam" id="PF13727">
    <property type="entry name" value="CoA_binding_3"/>
    <property type="match status" value="1"/>
</dbReference>
<dbReference type="EMBL" id="FXZM01000022">
    <property type="protein sequence ID" value="SMY13223.1"/>
    <property type="molecule type" value="Genomic_DNA"/>
</dbReference>
<organism evidence="5 6">
    <name type="scientific">Brevibacterium jeotgali</name>
    <dbReference type="NCBI Taxonomy" id="1262550"/>
    <lineage>
        <taxon>Bacteria</taxon>
        <taxon>Bacillati</taxon>
        <taxon>Actinomycetota</taxon>
        <taxon>Actinomycetes</taxon>
        <taxon>Micrococcales</taxon>
        <taxon>Brevibacteriaceae</taxon>
        <taxon>Brevibacterium</taxon>
    </lineage>
</organism>
<comment type="similarity">
    <text evidence="1">Belongs to the polysaccharide synthase family.</text>
</comment>
<dbReference type="CDD" id="cd05237">
    <property type="entry name" value="UDP_invert_4-6DH_SDR_e"/>
    <property type="match status" value="1"/>
</dbReference>
<keyword evidence="3" id="KW-0812">Transmembrane</keyword>
<feature type="region of interest" description="Disordered" evidence="2">
    <location>
        <begin position="622"/>
        <end position="673"/>
    </location>
</feature>
<keyword evidence="3" id="KW-0472">Membrane</keyword>
<keyword evidence="3" id="KW-1133">Transmembrane helix</keyword>
<dbReference type="OrthoDB" id="9803111at2"/>
<gene>
    <name evidence="5" type="ORF">BJEO58_02835</name>
</gene>